<dbReference type="SUPFAM" id="SSF49562">
    <property type="entry name" value="C2 domain (Calcium/lipid-binding domain, CaLB)"/>
    <property type="match status" value="2"/>
</dbReference>
<evidence type="ECO:0000259" key="2">
    <source>
        <dbReference type="PROSITE" id="PS50004"/>
    </source>
</evidence>
<accession>A0ABQ9E942</accession>
<dbReference type="Gene3D" id="2.60.40.150">
    <property type="entry name" value="C2 domain"/>
    <property type="match status" value="2"/>
</dbReference>
<comment type="caution">
    <text evidence="3">The sequence shown here is derived from an EMBL/GenBank/DDBJ whole genome shotgun (WGS) entry which is preliminary data.</text>
</comment>
<proteinExistence type="predicted"/>
<name>A0ABQ9E942_TEGGR</name>
<evidence type="ECO:0000313" key="3">
    <source>
        <dbReference type="EMBL" id="KAJ8300072.1"/>
    </source>
</evidence>
<dbReference type="PRINTS" id="PR00399">
    <property type="entry name" value="SYNAPTOTAGMN"/>
</dbReference>
<dbReference type="Proteomes" id="UP001217089">
    <property type="component" value="Unassembled WGS sequence"/>
</dbReference>
<feature type="domain" description="C2" evidence="2">
    <location>
        <begin position="40"/>
        <end position="159"/>
    </location>
</feature>
<dbReference type="Pfam" id="PF00168">
    <property type="entry name" value="C2"/>
    <property type="match status" value="2"/>
</dbReference>
<dbReference type="InterPro" id="IPR000008">
    <property type="entry name" value="C2_dom"/>
</dbReference>
<dbReference type="PANTHER" id="PTHR10024:SF383">
    <property type="entry name" value="C2 DOMAIN-CONTAINING PROTEIN"/>
    <property type="match status" value="1"/>
</dbReference>
<dbReference type="InterPro" id="IPR035892">
    <property type="entry name" value="C2_domain_sf"/>
</dbReference>
<sequence>MECKAALLAGCVGKLIKSFMSRFGSLLLRQQSLSSGEEENLGAVNCSLHYNKETHLLAVNIIQAVDLVPKDFSGTANPYCKVSLLPVHRSQLQTKVHHKTLEPKFDEEFIFDVSPQKLKPCCLEILIFNYDQFSRHECVGQVKLMLENIDLTEKVDLWKGISHYEKQKNPFVKVSVILKGRKIKKKKTSTVHSSLNPVWNEALSFSIARDIVKDVSLELTVCHENKLGNDDILGHVRLSADADGDERVHWNDLVSFRSAVARKKK</sequence>
<evidence type="ECO:0000313" key="4">
    <source>
        <dbReference type="Proteomes" id="UP001217089"/>
    </source>
</evidence>
<keyword evidence="1" id="KW-0677">Repeat</keyword>
<keyword evidence="4" id="KW-1185">Reference proteome</keyword>
<dbReference type="SMART" id="SM00239">
    <property type="entry name" value="C2"/>
    <property type="match status" value="2"/>
</dbReference>
<reference evidence="3 4" key="1">
    <citation type="submission" date="2022-12" db="EMBL/GenBank/DDBJ databases">
        <title>Chromosome-level genome of Tegillarca granosa.</title>
        <authorList>
            <person name="Kim J."/>
        </authorList>
    </citation>
    <scope>NUCLEOTIDE SEQUENCE [LARGE SCALE GENOMIC DNA]</scope>
    <source>
        <strain evidence="3">Teg-2019</strain>
        <tissue evidence="3">Adductor muscle</tissue>
    </source>
</reference>
<gene>
    <name evidence="3" type="ORF">KUTeg_021591</name>
</gene>
<dbReference type="PROSITE" id="PS50004">
    <property type="entry name" value="C2"/>
    <property type="match status" value="1"/>
</dbReference>
<organism evidence="3 4">
    <name type="scientific">Tegillarca granosa</name>
    <name type="common">Malaysian cockle</name>
    <name type="synonym">Anadara granosa</name>
    <dbReference type="NCBI Taxonomy" id="220873"/>
    <lineage>
        <taxon>Eukaryota</taxon>
        <taxon>Metazoa</taxon>
        <taxon>Spiralia</taxon>
        <taxon>Lophotrochozoa</taxon>
        <taxon>Mollusca</taxon>
        <taxon>Bivalvia</taxon>
        <taxon>Autobranchia</taxon>
        <taxon>Pteriomorphia</taxon>
        <taxon>Arcoida</taxon>
        <taxon>Arcoidea</taxon>
        <taxon>Arcidae</taxon>
        <taxon>Tegillarca</taxon>
    </lineage>
</organism>
<protein>
    <recommendedName>
        <fullName evidence="2">C2 domain-containing protein</fullName>
    </recommendedName>
</protein>
<dbReference type="InterPro" id="IPR001565">
    <property type="entry name" value="Synaptotagmin"/>
</dbReference>
<evidence type="ECO:0000256" key="1">
    <source>
        <dbReference type="ARBA" id="ARBA00022737"/>
    </source>
</evidence>
<dbReference type="EMBL" id="JARBDR010000919">
    <property type="protein sequence ID" value="KAJ8300072.1"/>
    <property type="molecule type" value="Genomic_DNA"/>
</dbReference>
<dbReference type="PANTHER" id="PTHR10024">
    <property type="entry name" value="SYNAPTOTAGMIN"/>
    <property type="match status" value="1"/>
</dbReference>